<protein>
    <submittedName>
        <fullName evidence="2">Bacterial-like globin domain protein, putative</fullName>
    </submittedName>
</protein>
<dbReference type="Gene3D" id="1.25.40.10">
    <property type="entry name" value="Tetratricopeptide repeat domain"/>
    <property type="match status" value="1"/>
</dbReference>
<dbReference type="Gene3D" id="2.130.10.10">
    <property type="entry name" value="YVTN repeat-like/Quinoprotein amine dehydrogenase"/>
    <property type="match status" value="1"/>
</dbReference>
<proteinExistence type="predicted"/>
<evidence type="ECO:0000313" key="3">
    <source>
        <dbReference type="Proteomes" id="UP000030108"/>
    </source>
</evidence>
<accession>X8JGV4</accession>
<reference evidence="3" key="1">
    <citation type="journal article" date="2014" name="Genome Announc.">
        <title>Draft genome sequence of the plant-pathogenic soil fungus Rhizoctonia solani anastomosis group 3 strain Rhs1AP.</title>
        <authorList>
            <person name="Cubeta M.A."/>
            <person name="Thomas E."/>
            <person name="Dean R.A."/>
            <person name="Jabaji S."/>
            <person name="Neate S.M."/>
            <person name="Tavantzis S."/>
            <person name="Toda T."/>
            <person name="Vilgalys R."/>
            <person name="Bharathan N."/>
            <person name="Fedorova-Abrams N."/>
            <person name="Pakala S.B."/>
            <person name="Pakala S.M."/>
            <person name="Zafar N."/>
            <person name="Joardar V."/>
            <person name="Losada L."/>
            <person name="Nierman W.C."/>
        </authorList>
    </citation>
    <scope>NUCLEOTIDE SEQUENCE [LARGE SCALE GENOMIC DNA]</scope>
    <source>
        <strain evidence="3">AG-3</strain>
    </source>
</reference>
<sequence>MDRFKLQGELSNLESAIEYQSLALALTPDGHPDLPSRLANLGASHSDRFKRLGELSDLENAIEYESCALALTPDGHPDLPSRLANLGTCQADLANLGVSHGDRFQRLGELSDLDNAIEYKSRALALTSDGHPHWPGILANLGVSHSDRFKRLGELSDLENAVEYQSRALALTPDGHPDLPGRLANIVASHGDRFRRLGELSDMENTIEYGSRALSLTPDDHPNTSRWQFNHASSHLLYYQRTTDHSHLRHSLDLFRSASQSLSGPPRDKFGFAQTWAKTASVHNPDSCIEAYQTAIDLLPQFIWLGATTTQRYEDLSMTEALAVEAATAAIRSSNYSLALEWLEHARCVVWTQSLMLRSPLDKLQSVDPDLEAQLQSVADQLHHAGSYSRESRALASGSMTLEQVAQEHRRLAKQYEDLLVQIRQLPGFDDFLRPMQANALVQAARTGPVVVITCYENNCDALLILPGQDSVGHVPLPGFSAHKAQQALAMDPLEQYYVPSVSSLPARPGIVGETSNPIPDLALWYTLASRPNVAPVITPPTRVSRLAPFSQHPTRLFTKRRTPVNLRREVALPYNMGLVSKELWLYQQSILSLPWTRIYSRPTNPNPYHNLGILVLSAQLGVPLPDELREIASYRRLRIKSHTPVYTEERSSKVLNEEFEEVLIRGPINSQRLEQDVESPLWQYGSYRPPNLGKYSPEERWYVRDREVRLVQKLQKRWKRKNAKTVVEMKPDPPAWLVVWMEMMKHGCIPGGNDKPEDWEVTLEHEEEVVKSMTIKYFDTVPTATSLCILKSGFLFVAAEGGNHHLYQFQKLGDDDAEPEFTSNSYPNNGISPSPLPRCFFRPRPLDNLVLADEMTSFCPIVDARIVNLFGPTSAGSSSIAPATLQKDTPKSTLLVAEALVRPSGCCDMG</sequence>
<dbReference type="EMBL" id="JATN01000317">
    <property type="protein sequence ID" value="EUC62904.1"/>
    <property type="molecule type" value="Genomic_DNA"/>
</dbReference>
<dbReference type="SUPFAM" id="SSF48452">
    <property type="entry name" value="TPR-like"/>
    <property type="match status" value="1"/>
</dbReference>
<dbReference type="InterPro" id="IPR018846">
    <property type="entry name" value="Beta-prop_RSE1/DDB1/CPSF1_1st"/>
</dbReference>
<feature type="domain" description="RSE1/DDB1/CPSF1 first beta-propeller" evidence="1">
    <location>
        <begin position="762"/>
        <end position="828"/>
    </location>
</feature>
<dbReference type="Gene3D" id="1.20.120.660">
    <property type="entry name" value="IL-4 antagonist (De novo design) like domain"/>
    <property type="match status" value="1"/>
</dbReference>
<dbReference type="InterPro" id="IPR011990">
    <property type="entry name" value="TPR-like_helical_dom_sf"/>
</dbReference>
<gene>
    <name evidence="2" type="ORF">RSOL_461830</name>
</gene>
<evidence type="ECO:0000259" key="1">
    <source>
        <dbReference type="Pfam" id="PF10433"/>
    </source>
</evidence>
<feature type="non-terminal residue" evidence="2">
    <location>
        <position position="911"/>
    </location>
</feature>
<dbReference type="InterPro" id="IPR015943">
    <property type="entry name" value="WD40/YVTN_repeat-like_dom_sf"/>
</dbReference>
<name>X8JGV4_9AGAM</name>
<evidence type="ECO:0000313" key="2">
    <source>
        <dbReference type="EMBL" id="EUC62904.1"/>
    </source>
</evidence>
<comment type="caution">
    <text evidence="2">The sequence shown here is derived from an EMBL/GenBank/DDBJ whole genome shotgun (WGS) entry which is preliminary data.</text>
</comment>
<dbReference type="AlphaFoldDB" id="X8JGV4"/>
<dbReference type="Proteomes" id="UP000030108">
    <property type="component" value="Unassembled WGS sequence"/>
</dbReference>
<organism evidence="2 3">
    <name type="scientific">Rhizoctonia solani AG-3 Rhs1AP</name>
    <dbReference type="NCBI Taxonomy" id="1086054"/>
    <lineage>
        <taxon>Eukaryota</taxon>
        <taxon>Fungi</taxon>
        <taxon>Dikarya</taxon>
        <taxon>Basidiomycota</taxon>
        <taxon>Agaricomycotina</taxon>
        <taxon>Agaricomycetes</taxon>
        <taxon>Cantharellales</taxon>
        <taxon>Ceratobasidiaceae</taxon>
        <taxon>Rhizoctonia</taxon>
    </lineage>
</organism>
<dbReference type="Pfam" id="PF10433">
    <property type="entry name" value="Beta-prop_RSE1_1st"/>
    <property type="match status" value="1"/>
</dbReference>